<organism evidence="2 3">
    <name type="scientific">Aeromicrobium flavum</name>
    <dbReference type="NCBI Taxonomy" id="416568"/>
    <lineage>
        <taxon>Bacteria</taxon>
        <taxon>Bacillati</taxon>
        <taxon>Actinomycetota</taxon>
        <taxon>Actinomycetes</taxon>
        <taxon>Propionibacteriales</taxon>
        <taxon>Nocardioidaceae</taxon>
        <taxon>Aeromicrobium</taxon>
    </lineage>
</organism>
<feature type="compositionally biased region" description="Basic and acidic residues" evidence="1">
    <location>
        <begin position="15"/>
        <end position="24"/>
    </location>
</feature>
<gene>
    <name evidence="2" type="ORF">AFL01nite_04930</name>
</gene>
<evidence type="ECO:0000313" key="3">
    <source>
        <dbReference type="Proteomes" id="UP000321769"/>
    </source>
</evidence>
<comment type="caution">
    <text evidence="2">The sequence shown here is derived from an EMBL/GenBank/DDBJ whole genome shotgun (WGS) entry which is preliminary data.</text>
</comment>
<keyword evidence="3" id="KW-1185">Reference proteome</keyword>
<dbReference type="AlphaFoldDB" id="A0A512HRV2"/>
<evidence type="ECO:0000313" key="2">
    <source>
        <dbReference type="EMBL" id="GEO88166.1"/>
    </source>
</evidence>
<accession>A0A512HRV2</accession>
<reference evidence="2 3" key="1">
    <citation type="submission" date="2019-07" db="EMBL/GenBank/DDBJ databases">
        <title>Whole genome shotgun sequence of Aeromicrobium flavum NBRC 107625.</title>
        <authorList>
            <person name="Hosoyama A."/>
            <person name="Uohara A."/>
            <person name="Ohji S."/>
            <person name="Ichikawa N."/>
        </authorList>
    </citation>
    <scope>NUCLEOTIDE SEQUENCE [LARGE SCALE GENOMIC DNA]</scope>
    <source>
        <strain evidence="2 3">NBRC 107625</strain>
    </source>
</reference>
<dbReference type="EMBL" id="BJZQ01000001">
    <property type="protein sequence ID" value="GEO88166.1"/>
    <property type="molecule type" value="Genomic_DNA"/>
</dbReference>
<evidence type="ECO:0000256" key="1">
    <source>
        <dbReference type="SAM" id="MobiDB-lite"/>
    </source>
</evidence>
<proteinExistence type="predicted"/>
<feature type="region of interest" description="Disordered" evidence="1">
    <location>
        <begin position="1"/>
        <end position="24"/>
    </location>
</feature>
<protein>
    <submittedName>
        <fullName evidence="2">Uncharacterized protein</fullName>
    </submittedName>
</protein>
<sequence length="62" mass="7202">MTVRSGGFSWQTNADPEKRDRSFRHESRPLLRGVRWDRVDLKSARALESIGRHADALLLRAR</sequence>
<dbReference type="Proteomes" id="UP000321769">
    <property type="component" value="Unassembled WGS sequence"/>
</dbReference>
<name>A0A512HRV2_9ACTN</name>